<evidence type="ECO:0000313" key="2">
    <source>
        <dbReference type="EMBL" id="CAB4317990.1"/>
    </source>
</evidence>
<protein>
    <submittedName>
        <fullName evidence="2">Uncharacterized protein</fullName>
    </submittedName>
</protein>
<dbReference type="OrthoDB" id="1385425at2759"/>
<dbReference type="Proteomes" id="UP000507222">
    <property type="component" value="Unassembled WGS sequence"/>
</dbReference>
<dbReference type="AlphaFoldDB" id="A0A6J5XVS7"/>
<dbReference type="Pfam" id="PF03140">
    <property type="entry name" value="DUF247"/>
    <property type="match status" value="1"/>
</dbReference>
<dbReference type="InterPro" id="IPR004158">
    <property type="entry name" value="DUF247_pln"/>
</dbReference>
<organism evidence="2 4">
    <name type="scientific">Prunus armeniaca</name>
    <name type="common">Apricot</name>
    <name type="synonym">Armeniaca vulgaris</name>
    <dbReference type="NCBI Taxonomy" id="36596"/>
    <lineage>
        <taxon>Eukaryota</taxon>
        <taxon>Viridiplantae</taxon>
        <taxon>Streptophyta</taxon>
        <taxon>Embryophyta</taxon>
        <taxon>Tracheophyta</taxon>
        <taxon>Spermatophyta</taxon>
        <taxon>Magnoliopsida</taxon>
        <taxon>eudicotyledons</taxon>
        <taxon>Gunneridae</taxon>
        <taxon>Pentapetalae</taxon>
        <taxon>rosids</taxon>
        <taxon>fabids</taxon>
        <taxon>Rosales</taxon>
        <taxon>Rosaceae</taxon>
        <taxon>Amygdaloideae</taxon>
        <taxon>Amygdaleae</taxon>
        <taxon>Prunus</taxon>
    </lineage>
</organism>
<evidence type="ECO:0000313" key="3">
    <source>
        <dbReference type="Proteomes" id="UP000507222"/>
    </source>
</evidence>
<accession>A0A6J5XVS7</accession>
<reference evidence="2 3" key="2">
    <citation type="submission" date="2020-05" db="EMBL/GenBank/DDBJ databases">
        <authorList>
            <person name="Campoy J."/>
            <person name="Schneeberger K."/>
            <person name="Spophaly S."/>
        </authorList>
    </citation>
    <scope>NUCLEOTIDE SEQUENCE [LARGE SCALE GENOMIC DNA]</scope>
    <source>
        <strain evidence="2">PruArmRojPasFocal</strain>
    </source>
</reference>
<dbReference type="PANTHER" id="PTHR31170:SF21">
    <property type="match status" value="1"/>
</dbReference>
<proteinExistence type="predicted"/>
<dbReference type="EMBL" id="CAEKDK010000007">
    <property type="protein sequence ID" value="CAB4287623.1"/>
    <property type="molecule type" value="Genomic_DNA"/>
</dbReference>
<gene>
    <name evidence="1" type="ORF">CURHAP_LOCUS45631</name>
    <name evidence="2" type="ORF">ORAREDHAP_LOCUS44963</name>
</gene>
<reference evidence="4" key="1">
    <citation type="journal article" date="2020" name="Genome Biol.">
        <title>Gamete binning: chromosome-level and haplotype-resolved genome assembly enabled by high-throughput single-cell sequencing of gamete genomes.</title>
        <authorList>
            <person name="Campoy J.A."/>
            <person name="Sun H."/>
            <person name="Goel M."/>
            <person name="Jiao W.-B."/>
            <person name="Folz-Donahue K."/>
            <person name="Wang N."/>
            <person name="Rubio M."/>
            <person name="Liu C."/>
            <person name="Kukat C."/>
            <person name="Ruiz D."/>
            <person name="Huettel B."/>
            <person name="Schneeberger K."/>
        </authorList>
    </citation>
    <scope>NUCLEOTIDE SEQUENCE [LARGE SCALE GENOMIC DNA]</scope>
    <source>
        <strain evidence="4">cv. Rojo Pasion</strain>
    </source>
</reference>
<dbReference type="PANTHER" id="PTHR31170">
    <property type="entry name" value="BNAC04G53230D PROTEIN"/>
    <property type="match status" value="1"/>
</dbReference>
<dbReference type="Proteomes" id="UP000507245">
    <property type="component" value="Unassembled WGS sequence"/>
</dbReference>
<sequence length="137" mass="15558">MNSQSSSPTANGGRDHALIINAATTNIQTTQLDQRIPETRWLLHPSAGKKSCCIFKVHQCLAEINKKTYQPHIVSCGPYHHVDQHLKMILQHKWKYLRNLLARTPPNGPTLDHYQQVVAAMEEEIRGCYSETISIMI</sequence>
<evidence type="ECO:0000313" key="1">
    <source>
        <dbReference type="EMBL" id="CAB4287623.1"/>
    </source>
</evidence>
<dbReference type="EMBL" id="CAEKKB010000007">
    <property type="protein sequence ID" value="CAB4317990.1"/>
    <property type="molecule type" value="Genomic_DNA"/>
</dbReference>
<keyword evidence="4" id="KW-1185">Reference proteome</keyword>
<evidence type="ECO:0000313" key="4">
    <source>
        <dbReference type="Proteomes" id="UP000507245"/>
    </source>
</evidence>
<name>A0A6J5XVS7_PRUAR</name>